<dbReference type="OrthoDB" id="2745898at2759"/>
<evidence type="ECO:0000313" key="1">
    <source>
        <dbReference type="EMBL" id="RDB15444.1"/>
    </source>
</evidence>
<organism evidence="1 2">
    <name type="scientific">Hypsizygus marmoreus</name>
    <name type="common">White beech mushroom</name>
    <name type="synonym">Agaricus marmoreus</name>
    <dbReference type="NCBI Taxonomy" id="39966"/>
    <lineage>
        <taxon>Eukaryota</taxon>
        <taxon>Fungi</taxon>
        <taxon>Dikarya</taxon>
        <taxon>Basidiomycota</taxon>
        <taxon>Agaricomycotina</taxon>
        <taxon>Agaricomycetes</taxon>
        <taxon>Agaricomycetidae</taxon>
        <taxon>Agaricales</taxon>
        <taxon>Tricholomatineae</taxon>
        <taxon>Lyophyllaceae</taxon>
        <taxon>Hypsizygus</taxon>
    </lineage>
</organism>
<dbReference type="AlphaFoldDB" id="A0A369J7I8"/>
<dbReference type="Proteomes" id="UP000076154">
    <property type="component" value="Unassembled WGS sequence"/>
</dbReference>
<evidence type="ECO:0000313" key="2">
    <source>
        <dbReference type="Proteomes" id="UP000076154"/>
    </source>
</evidence>
<name>A0A369J7I8_HYPMA</name>
<accession>A0A369J7I8</accession>
<gene>
    <name evidence="1" type="ORF">Hypma_004236</name>
</gene>
<reference evidence="1" key="1">
    <citation type="submission" date="2018-04" db="EMBL/GenBank/DDBJ databases">
        <title>Whole genome sequencing of Hypsizygus marmoreus.</title>
        <authorList>
            <person name="Choi I.-G."/>
            <person name="Min B."/>
            <person name="Kim J.-G."/>
            <person name="Kim S."/>
            <person name="Oh Y.-L."/>
            <person name="Kong W.-S."/>
            <person name="Park H."/>
            <person name="Jeong J."/>
            <person name="Song E.-S."/>
        </authorList>
    </citation>
    <scope>NUCLEOTIDE SEQUENCE [LARGE SCALE GENOMIC DNA]</scope>
    <source>
        <strain evidence="1">51987-8</strain>
    </source>
</reference>
<proteinExistence type="predicted"/>
<sequence>MSSPPPLPQELLDKIIDNLHHDFGSLKQCSLASSLLKLRSHKYLFSAISLSDMYRIQRLRGLVDANSTLLENVRELELANFWAWVEGDTHLPVVLRMATSLHSLSIRSARCSWSSIHRDTRDALIRAFRSPSLVNLSIHRIYSIPIPIFALNINVMYLALKEATFDAFTDDFPTATSADYSRMTVDTLEIYVSTSPLFHTVIDLPNSFIARIRHLIIYKRAMTGSLAPSIMTAARHSLESLRIQQSPRSSLEDWFPYDFTLLPELRHIAFDLELRFGATDDFSVLADTALVLVVDFFTLSPTAARIQNLSIRIIHPWVGILDFRPFLNTLAMDGQWERLDRILDAAKSSVSSSQKHTITLDLGLTRLDSRRYLYGPSDDFLWRQSVDQMKTFWRDKIHDMMPMASHRGVLVAGDIVYTEI</sequence>
<dbReference type="EMBL" id="LUEZ02000158">
    <property type="protein sequence ID" value="RDB15444.1"/>
    <property type="molecule type" value="Genomic_DNA"/>
</dbReference>
<evidence type="ECO:0008006" key="3">
    <source>
        <dbReference type="Google" id="ProtNLM"/>
    </source>
</evidence>
<protein>
    <recommendedName>
        <fullName evidence="3">F-box domain-containing protein</fullName>
    </recommendedName>
</protein>
<keyword evidence="2" id="KW-1185">Reference proteome</keyword>
<dbReference type="InParanoid" id="A0A369J7I8"/>
<comment type="caution">
    <text evidence="1">The sequence shown here is derived from an EMBL/GenBank/DDBJ whole genome shotgun (WGS) entry which is preliminary data.</text>
</comment>